<feature type="transmembrane region" description="Helical" evidence="9">
    <location>
        <begin position="69"/>
        <end position="92"/>
    </location>
</feature>
<evidence type="ECO:0000313" key="11">
    <source>
        <dbReference type="EMBL" id="MEX5717424.1"/>
    </source>
</evidence>
<organism evidence="11 12">
    <name type="scientific">Geodermatophilus maliterrae</name>
    <dbReference type="NCBI Taxonomy" id="3162531"/>
    <lineage>
        <taxon>Bacteria</taxon>
        <taxon>Bacillati</taxon>
        <taxon>Actinomycetota</taxon>
        <taxon>Actinomycetes</taxon>
        <taxon>Geodermatophilales</taxon>
        <taxon>Geodermatophilaceae</taxon>
        <taxon>Geodermatophilus</taxon>
    </lineage>
</organism>
<sequence>MGLPADPARLPRTAERGTVRAALLAVAVGGVWLVLARAQFGTAGALLWIDAALGVTSVGAVPFRRRRPVAVTVLTATATAFSAGATGAWVVSQASLATRRRWREILPTAAYGVLTGQLWYLAQAERPLDWAFNLAFTALLTGVIVAVGMYVGARRELVASLRERAERAEHEQALQVATAQAAERARIAREMHDVLAHRMSLVALHAGALAYRTDLSPGQTRETAGVIQANSQRALTDLREILGLLRDPERGIDATDHRPQPTLRDLDTLLADERAAGAHITLHSSLEDLAELPVSTGRSAYRILQEGLTNARKHAPYAAVTVELTGRPGLGLDLCIRNPAPVGGQDGTRTPGFGLVGLAERAAASHGHLEHGRTPDGEFVLRARLPWDR</sequence>
<dbReference type="Gene3D" id="1.20.5.1930">
    <property type="match status" value="1"/>
</dbReference>
<evidence type="ECO:0000256" key="7">
    <source>
        <dbReference type="ARBA" id="ARBA00022840"/>
    </source>
</evidence>
<keyword evidence="8" id="KW-0902">Two-component regulatory system</keyword>
<comment type="caution">
    <text evidence="11">The sequence shown here is derived from an EMBL/GenBank/DDBJ whole genome shotgun (WGS) entry which is preliminary data.</text>
</comment>
<evidence type="ECO:0000256" key="2">
    <source>
        <dbReference type="ARBA" id="ARBA00012438"/>
    </source>
</evidence>
<keyword evidence="5" id="KW-0547">Nucleotide-binding</keyword>
<feature type="transmembrane region" description="Helical" evidence="9">
    <location>
        <begin position="134"/>
        <end position="153"/>
    </location>
</feature>
<keyword evidence="9" id="KW-0812">Transmembrane</keyword>
<dbReference type="InterPro" id="IPR011712">
    <property type="entry name" value="Sig_transdc_His_kin_sub3_dim/P"/>
</dbReference>
<keyword evidence="12" id="KW-1185">Reference proteome</keyword>
<dbReference type="CDD" id="cd16917">
    <property type="entry name" value="HATPase_UhpB-NarQ-NarX-like"/>
    <property type="match status" value="1"/>
</dbReference>
<comment type="catalytic activity">
    <reaction evidence="1">
        <text>ATP + protein L-histidine = ADP + protein N-phospho-L-histidine.</text>
        <dbReference type="EC" id="2.7.13.3"/>
    </reaction>
</comment>
<evidence type="ECO:0000256" key="3">
    <source>
        <dbReference type="ARBA" id="ARBA00022553"/>
    </source>
</evidence>
<evidence type="ECO:0000256" key="5">
    <source>
        <dbReference type="ARBA" id="ARBA00022741"/>
    </source>
</evidence>
<feature type="domain" description="Signal transduction histidine kinase subgroup 3 dimerisation and phosphoacceptor" evidence="10">
    <location>
        <begin position="183"/>
        <end position="248"/>
    </location>
</feature>
<keyword evidence="3" id="KW-0597">Phosphoprotein</keyword>
<keyword evidence="9" id="KW-0472">Membrane</keyword>
<keyword evidence="9" id="KW-1133">Transmembrane helix</keyword>
<dbReference type="Gene3D" id="3.30.565.10">
    <property type="entry name" value="Histidine kinase-like ATPase, C-terminal domain"/>
    <property type="match status" value="1"/>
</dbReference>
<evidence type="ECO:0000256" key="9">
    <source>
        <dbReference type="SAM" id="Phobius"/>
    </source>
</evidence>
<name>A0ABV3XA49_9ACTN</name>
<dbReference type="PANTHER" id="PTHR24421">
    <property type="entry name" value="NITRATE/NITRITE SENSOR PROTEIN NARX-RELATED"/>
    <property type="match status" value="1"/>
</dbReference>
<accession>A0ABV3XA49</accession>
<dbReference type="Pfam" id="PF07730">
    <property type="entry name" value="HisKA_3"/>
    <property type="match status" value="1"/>
</dbReference>
<dbReference type="GO" id="GO:0016301">
    <property type="term" value="F:kinase activity"/>
    <property type="evidence" value="ECO:0007669"/>
    <property type="project" value="UniProtKB-KW"/>
</dbReference>
<evidence type="ECO:0000256" key="6">
    <source>
        <dbReference type="ARBA" id="ARBA00022777"/>
    </source>
</evidence>
<keyword evidence="7" id="KW-0067">ATP-binding</keyword>
<evidence type="ECO:0000256" key="1">
    <source>
        <dbReference type="ARBA" id="ARBA00000085"/>
    </source>
</evidence>
<evidence type="ECO:0000256" key="8">
    <source>
        <dbReference type="ARBA" id="ARBA00023012"/>
    </source>
</evidence>
<dbReference type="Proteomes" id="UP001560045">
    <property type="component" value="Unassembled WGS sequence"/>
</dbReference>
<dbReference type="InterPro" id="IPR036890">
    <property type="entry name" value="HATPase_C_sf"/>
</dbReference>
<dbReference type="RefSeq" id="WP_369203246.1">
    <property type="nucleotide sequence ID" value="NZ_JBFNXQ010000006.1"/>
</dbReference>
<protein>
    <recommendedName>
        <fullName evidence="2">histidine kinase</fullName>
        <ecNumber evidence="2">2.7.13.3</ecNumber>
    </recommendedName>
</protein>
<reference evidence="11 12" key="1">
    <citation type="submission" date="2024-06" db="EMBL/GenBank/DDBJ databases">
        <title>Draft genome sequence of Geodermatophilus badlandi, a novel member of the Geodermatophilaceae isolated from badland sedimentary rocks in the Red desert, Wyoming, USA.</title>
        <authorList>
            <person name="Ben Tekaya S."/>
            <person name="Nouioui I."/>
            <person name="Flores G.M."/>
            <person name="Shaal M.N."/>
            <person name="Bredoire F."/>
            <person name="Basile F."/>
            <person name="Van Diepen L."/>
            <person name="Ward N.L."/>
        </authorList>
    </citation>
    <scope>NUCLEOTIDE SEQUENCE [LARGE SCALE GENOMIC DNA]</scope>
    <source>
        <strain evidence="11 12">WL48A</strain>
    </source>
</reference>
<dbReference type="PANTHER" id="PTHR24421:SF10">
    <property type="entry name" value="NITRATE_NITRITE SENSOR PROTEIN NARQ"/>
    <property type="match status" value="1"/>
</dbReference>
<gene>
    <name evidence="11" type="ORF">ABQ292_03460</name>
</gene>
<dbReference type="InterPro" id="IPR050482">
    <property type="entry name" value="Sensor_HK_TwoCompSys"/>
</dbReference>
<evidence type="ECO:0000256" key="4">
    <source>
        <dbReference type="ARBA" id="ARBA00022679"/>
    </source>
</evidence>
<dbReference type="EMBL" id="JBFNXQ010000006">
    <property type="protein sequence ID" value="MEX5717424.1"/>
    <property type="molecule type" value="Genomic_DNA"/>
</dbReference>
<feature type="transmembrane region" description="Helical" evidence="9">
    <location>
        <begin position="21"/>
        <end position="49"/>
    </location>
</feature>
<dbReference type="EC" id="2.7.13.3" evidence="2"/>
<evidence type="ECO:0000259" key="10">
    <source>
        <dbReference type="Pfam" id="PF07730"/>
    </source>
</evidence>
<keyword evidence="6 11" id="KW-0418">Kinase</keyword>
<keyword evidence="4" id="KW-0808">Transferase</keyword>
<proteinExistence type="predicted"/>
<evidence type="ECO:0000313" key="12">
    <source>
        <dbReference type="Proteomes" id="UP001560045"/>
    </source>
</evidence>